<reference evidence="1" key="1">
    <citation type="submission" date="2014-11" db="EMBL/GenBank/DDBJ databases">
        <authorList>
            <person name="Amaro Gonzalez C."/>
        </authorList>
    </citation>
    <scope>NUCLEOTIDE SEQUENCE</scope>
</reference>
<reference evidence="1" key="2">
    <citation type="journal article" date="2015" name="Fish Shellfish Immunol.">
        <title>Early steps in the European eel (Anguilla anguilla)-Vibrio vulnificus interaction in the gills: Role of the RtxA13 toxin.</title>
        <authorList>
            <person name="Callol A."/>
            <person name="Pajuelo D."/>
            <person name="Ebbesson L."/>
            <person name="Teles M."/>
            <person name="MacKenzie S."/>
            <person name="Amaro C."/>
        </authorList>
    </citation>
    <scope>NUCLEOTIDE SEQUENCE</scope>
</reference>
<dbReference type="EMBL" id="GBXM01093231">
    <property type="protein sequence ID" value="JAH15346.1"/>
    <property type="molecule type" value="Transcribed_RNA"/>
</dbReference>
<organism evidence="1">
    <name type="scientific">Anguilla anguilla</name>
    <name type="common">European freshwater eel</name>
    <name type="synonym">Muraena anguilla</name>
    <dbReference type="NCBI Taxonomy" id="7936"/>
    <lineage>
        <taxon>Eukaryota</taxon>
        <taxon>Metazoa</taxon>
        <taxon>Chordata</taxon>
        <taxon>Craniata</taxon>
        <taxon>Vertebrata</taxon>
        <taxon>Euteleostomi</taxon>
        <taxon>Actinopterygii</taxon>
        <taxon>Neopterygii</taxon>
        <taxon>Teleostei</taxon>
        <taxon>Anguilliformes</taxon>
        <taxon>Anguillidae</taxon>
        <taxon>Anguilla</taxon>
    </lineage>
</organism>
<sequence length="46" mass="5098">MDTRSMVMLHVTKHTPTQAGYSHMTVTSIHSNGLNSPQISISIHHL</sequence>
<evidence type="ECO:0000313" key="1">
    <source>
        <dbReference type="EMBL" id="JAH05622.1"/>
    </source>
</evidence>
<dbReference type="EMBL" id="GBXM01070824">
    <property type="protein sequence ID" value="JAH37753.1"/>
    <property type="molecule type" value="Transcribed_RNA"/>
</dbReference>
<protein>
    <submittedName>
        <fullName evidence="1">Uncharacterized protein</fullName>
    </submittedName>
</protein>
<dbReference type="EMBL" id="GBXM01102955">
    <property type="protein sequence ID" value="JAH05622.1"/>
    <property type="molecule type" value="Transcribed_RNA"/>
</dbReference>
<name>A0A0E9PMU2_ANGAN</name>
<dbReference type="AlphaFoldDB" id="A0A0E9PMU2"/>
<accession>A0A0E9PMU2</accession>
<proteinExistence type="predicted"/>